<comment type="caution">
    <text evidence="2">The sequence shown here is derived from an EMBL/GenBank/DDBJ whole genome shotgun (WGS) entry which is preliminary data.</text>
</comment>
<dbReference type="Proteomes" id="UP001385892">
    <property type="component" value="Unassembled WGS sequence"/>
</dbReference>
<keyword evidence="3" id="KW-1185">Reference proteome</keyword>
<sequence>MKPTNVRPLRPSWLEKARTAWVALKTGLGREGGMKLLLFPLAGAMLGYYLSERGGGVGVGALIGALATLVFTLVGAGIGLLASLAIAGIQAQTPETEKRHQRVCNGTDVCPGTGEWIACVDARHPQARVFNVWNRTAYVVEGEAFPDPQSLVAGVQAVEVTWRWVRPSPSE</sequence>
<reference evidence="2 3" key="1">
    <citation type="submission" date="2024-03" db="EMBL/GenBank/DDBJ databases">
        <title>Novel species of the genus Variovorax.</title>
        <authorList>
            <person name="Liu Q."/>
            <person name="Xin Y.-H."/>
        </authorList>
    </citation>
    <scope>NUCLEOTIDE SEQUENCE [LARGE SCALE GENOMIC DNA]</scope>
    <source>
        <strain evidence="2 3">KACC 18900</strain>
    </source>
</reference>
<name>A0ABU8WY48_9BURK</name>
<keyword evidence="1" id="KW-0472">Membrane</keyword>
<keyword evidence="1" id="KW-0812">Transmembrane</keyword>
<dbReference type="RefSeq" id="WP_340347428.1">
    <property type="nucleotide sequence ID" value="NZ_JBBKZT010000026.1"/>
</dbReference>
<protein>
    <submittedName>
        <fullName evidence="2">Uncharacterized protein</fullName>
    </submittedName>
</protein>
<keyword evidence="1" id="KW-1133">Transmembrane helix</keyword>
<organism evidence="2 3">
    <name type="scientific">Variovorax rhizosphaerae</name>
    <dbReference type="NCBI Taxonomy" id="1836200"/>
    <lineage>
        <taxon>Bacteria</taxon>
        <taxon>Pseudomonadati</taxon>
        <taxon>Pseudomonadota</taxon>
        <taxon>Betaproteobacteria</taxon>
        <taxon>Burkholderiales</taxon>
        <taxon>Comamonadaceae</taxon>
        <taxon>Variovorax</taxon>
    </lineage>
</organism>
<feature type="transmembrane region" description="Helical" evidence="1">
    <location>
        <begin position="62"/>
        <end position="89"/>
    </location>
</feature>
<evidence type="ECO:0000313" key="2">
    <source>
        <dbReference type="EMBL" id="MEJ8851693.1"/>
    </source>
</evidence>
<accession>A0ABU8WY48</accession>
<gene>
    <name evidence="2" type="ORF">WKW82_34025</name>
</gene>
<proteinExistence type="predicted"/>
<dbReference type="EMBL" id="JBBKZT010000026">
    <property type="protein sequence ID" value="MEJ8851693.1"/>
    <property type="molecule type" value="Genomic_DNA"/>
</dbReference>
<evidence type="ECO:0000256" key="1">
    <source>
        <dbReference type="SAM" id="Phobius"/>
    </source>
</evidence>
<evidence type="ECO:0000313" key="3">
    <source>
        <dbReference type="Proteomes" id="UP001385892"/>
    </source>
</evidence>
<feature type="transmembrane region" description="Helical" evidence="1">
    <location>
        <begin position="33"/>
        <end position="50"/>
    </location>
</feature>